<dbReference type="InterPro" id="IPR052158">
    <property type="entry name" value="INH-QAR"/>
</dbReference>
<keyword evidence="3" id="KW-1185">Reference proteome</keyword>
<dbReference type="SUPFAM" id="SSF52317">
    <property type="entry name" value="Class I glutamine amidotransferase-like"/>
    <property type="match status" value="1"/>
</dbReference>
<dbReference type="OrthoDB" id="9803764at2"/>
<evidence type="ECO:0000259" key="1">
    <source>
        <dbReference type="Pfam" id="PF01965"/>
    </source>
</evidence>
<comment type="caution">
    <text evidence="2">The sequence shown here is derived from an EMBL/GenBank/DDBJ whole genome shotgun (WGS) entry which is preliminary data.</text>
</comment>
<evidence type="ECO:0000313" key="2">
    <source>
        <dbReference type="EMBL" id="OHU89954.1"/>
    </source>
</evidence>
<dbReference type="STRING" id="1859457.BET10_14280"/>
<keyword evidence="2" id="KW-0315">Glutamine amidotransferase</keyword>
<dbReference type="CDD" id="cd03139">
    <property type="entry name" value="GATase1_PfpI_2"/>
    <property type="match status" value="1"/>
</dbReference>
<dbReference type="RefSeq" id="WP_070985921.1">
    <property type="nucleotide sequence ID" value="NZ_MKJU01000027.1"/>
</dbReference>
<evidence type="ECO:0000313" key="3">
    <source>
        <dbReference type="Proteomes" id="UP000179786"/>
    </source>
</evidence>
<dbReference type="InterPro" id="IPR029062">
    <property type="entry name" value="Class_I_gatase-like"/>
</dbReference>
<dbReference type="PANTHER" id="PTHR43130:SF14">
    <property type="entry name" value="DJ-1_PFPI DOMAIN-CONTAINING PROTEIN"/>
    <property type="match status" value="1"/>
</dbReference>
<name>A0A1S1MTI5_9GAMM</name>
<dbReference type="GO" id="GO:0016740">
    <property type="term" value="F:transferase activity"/>
    <property type="evidence" value="ECO:0007669"/>
    <property type="project" value="UniProtKB-KW"/>
</dbReference>
<gene>
    <name evidence="2" type="ORF">BET10_14280</name>
</gene>
<feature type="domain" description="DJ-1/PfpI" evidence="1">
    <location>
        <begin position="3"/>
        <end position="169"/>
    </location>
</feature>
<protein>
    <submittedName>
        <fullName evidence="2">Glutamine amidotransferase</fullName>
    </submittedName>
</protein>
<dbReference type="EMBL" id="MKJU01000027">
    <property type="protein sequence ID" value="OHU89954.1"/>
    <property type="molecule type" value="Genomic_DNA"/>
</dbReference>
<dbReference type="GO" id="GO:0006355">
    <property type="term" value="P:regulation of DNA-templated transcription"/>
    <property type="evidence" value="ECO:0007669"/>
    <property type="project" value="TreeGrafter"/>
</dbReference>
<dbReference type="Pfam" id="PF01965">
    <property type="entry name" value="DJ-1_PfpI"/>
    <property type="match status" value="1"/>
</dbReference>
<sequence>MEVGIFIYDGVEVLDFSGPYEVFSTANRFVNEHIGVSLVAPTQSPVRTRGGMSVNPHYSIYAHPHFDLLIVAGGKHQGIEKNPIIRHWLAETAQHTRSCASVCTGVFLFAAAGLIDGMKVTTHREDLESLKKNYPHLCVIEDCRYIMDQNFTSSAGISAGIDMSLALVRKHFGTDIAKITAKQMEYDWSEMNK</sequence>
<dbReference type="Gene3D" id="3.40.50.880">
    <property type="match status" value="1"/>
</dbReference>
<dbReference type="InterPro" id="IPR002818">
    <property type="entry name" value="DJ-1/PfpI"/>
</dbReference>
<dbReference type="Proteomes" id="UP000179786">
    <property type="component" value="Unassembled WGS sequence"/>
</dbReference>
<dbReference type="PANTHER" id="PTHR43130">
    <property type="entry name" value="ARAC-FAMILY TRANSCRIPTIONAL REGULATOR"/>
    <property type="match status" value="1"/>
</dbReference>
<reference evidence="2 3" key="1">
    <citation type="submission" date="2016-09" db="EMBL/GenBank/DDBJ databases">
        <title>Pseudoalteromonas amylolytica sp. nov., isolated from the surface seawater.</title>
        <authorList>
            <person name="Wu Y.-H."/>
            <person name="Cheng H."/>
            <person name="Jin X.-B."/>
            <person name="Wang C.-S."/>
            <person name="Xu X.-W."/>
        </authorList>
    </citation>
    <scope>NUCLEOTIDE SEQUENCE [LARGE SCALE GENOMIC DNA]</scope>
    <source>
        <strain evidence="2 3">JW1</strain>
    </source>
</reference>
<proteinExistence type="predicted"/>
<accession>A0A1S1MTI5</accession>
<organism evidence="2 3">
    <name type="scientific">Pseudoalteromonas amylolytica</name>
    <dbReference type="NCBI Taxonomy" id="1859457"/>
    <lineage>
        <taxon>Bacteria</taxon>
        <taxon>Pseudomonadati</taxon>
        <taxon>Pseudomonadota</taxon>
        <taxon>Gammaproteobacteria</taxon>
        <taxon>Alteromonadales</taxon>
        <taxon>Pseudoalteromonadaceae</taxon>
        <taxon>Pseudoalteromonas</taxon>
    </lineage>
</organism>
<keyword evidence="2" id="KW-0808">Transferase</keyword>
<dbReference type="AlphaFoldDB" id="A0A1S1MTI5"/>